<dbReference type="GO" id="GO:0016020">
    <property type="term" value="C:membrane"/>
    <property type="evidence" value="ECO:0007669"/>
    <property type="project" value="UniProtKB-SubCell"/>
</dbReference>
<evidence type="ECO:0000313" key="11">
    <source>
        <dbReference type="EMBL" id="AOS46403.1"/>
    </source>
</evidence>
<dbReference type="KEGG" id="obg:Verru16b_03509"/>
<organism evidence="11 12">
    <name type="scientific">Lacunisphaera limnophila</name>
    <dbReference type="NCBI Taxonomy" id="1838286"/>
    <lineage>
        <taxon>Bacteria</taxon>
        <taxon>Pseudomonadati</taxon>
        <taxon>Verrucomicrobiota</taxon>
        <taxon>Opitutia</taxon>
        <taxon>Opitutales</taxon>
        <taxon>Opitutaceae</taxon>
        <taxon>Lacunisphaera</taxon>
    </lineage>
</organism>
<feature type="region of interest" description="Disordered" evidence="8">
    <location>
        <begin position="1"/>
        <end position="28"/>
    </location>
</feature>
<name>A0A1D8AZT8_9BACT</name>
<dbReference type="RefSeq" id="WP_083270455.1">
    <property type="nucleotide sequence ID" value="NZ_CP016094.1"/>
</dbReference>
<dbReference type="EMBL" id="CP016094">
    <property type="protein sequence ID" value="AOS46403.1"/>
    <property type="molecule type" value="Genomic_DNA"/>
</dbReference>
<accession>A0A1D8AZT8</accession>
<keyword evidence="5 9" id="KW-1133">Transmembrane helix</keyword>
<evidence type="ECO:0000256" key="7">
    <source>
        <dbReference type="ARBA" id="ARBA00023306"/>
    </source>
</evidence>
<feature type="transmembrane region" description="Helical" evidence="9">
    <location>
        <begin position="37"/>
        <end position="58"/>
    </location>
</feature>
<evidence type="ECO:0000256" key="5">
    <source>
        <dbReference type="ARBA" id="ARBA00022989"/>
    </source>
</evidence>
<dbReference type="PROSITE" id="PS51779">
    <property type="entry name" value="POTRA"/>
    <property type="match status" value="1"/>
</dbReference>
<dbReference type="InterPro" id="IPR013685">
    <property type="entry name" value="POTRA_FtsQ_type"/>
</dbReference>
<dbReference type="Gene3D" id="3.10.20.310">
    <property type="entry name" value="membrane protein fhac"/>
    <property type="match status" value="1"/>
</dbReference>
<keyword evidence="7" id="KW-0131">Cell cycle</keyword>
<feature type="domain" description="POTRA" evidence="10">
    <location>
        <begin position="73"/>
        <end position="146"/>
    </location>
</feature>
<evidence type="ECO:0000256" key="1">
    <source>
        <dbReference type="ARBA" id="ARBA00004370"/>
    </source>
</evidence>
<dbReference type="InterPro" id="IPR034746">
    <property type="entry name" value="POTRA"/>
</dbReference>
<dbReference type="GO" id="GO:0090529">
    <property type="term" value="P:cell septum assembly"/>
    <property type="evidence" value="ECO:0007669"/>
    <property type="project" value="InterPro"/>
</dbReference>
<dbReference type="Pfam" id="PF08478">
    <property type="entry name" value="POTRA_1"/>
    <property type="match status" value="1"/>
</dbReference>
<evidence type="ECO:0000256" key="4">
    <source>
        <dbReference type="ARBA" id="ARBA00022692"/>
    </source>
</evidence>
<evidence type="ECO:0000313" key="12">
    <source>
        <dbReference type="Proteomes" id="UP000095228"/>
    </source>
</evidence>
<evidence type="ECO:0000256" key="9">
    <source>
        <dbReference type="SAM" id="Phobius"/>
    </source>
</evidence>
<feature type="region of interest" description="Disordered" evidence="8">
    <location>
        <begin position="303"/>
        <end position="325"/>
    </location>
</feature>
<dbReference type="STRING" id="1838286.Verru16b_03509"/>
<comment type="subcellular location">
    <subcellularLocation>
        <location evidence="1">Membrane</location>
    </subcellularLocation>
</comment>
<dbReference type="Proteomes" id="UP000095228">
    <property type="component" value="Chromosome"/>
</dbReference>
<keyword evidence="6 9" id="KW-0472">Membrane</keyword>
<keyword evidence="12" id="KW-1185">Reference proteome</keyword>
<evidence type="ECO:0000256" key="6">
    <source>
        <dbReference type="ARBA" id="ARBA00023136"/>
    </source>
</evidence>
<evidence type="ECO:0000256" key="2">
    <source>
        <dbReference type="ARBA" id="ARBA00022475"/>
    </source>
</evidence>
<keyword evidence="3 11" id="KW-0132">Cell division</keyword>
<evidence type="ECO:0000259" key="10">
    <source>
        <dbReference type="PROSITE" id="PS51779"/>
    </source>
</evidence>
<protein>
    <submittedName>
        <fullName evidence="11">Cell division protein FtsQ</fullName>
    </submittedName>
</protein>
<dbReference type="AlphaFoldDB" id="A0A1D8AZT8"/>
<keyword evidence="4 9" id="KW-0812">Transmembrane</keyword>
<proteinExistence type="predicted"/>
<reference evidence="11 12" key="1">
    <citation type="submission" date="2016-06" db="EMBL/GenBank/DDBJ databases">
        <title>Three novel species with peptidoglycan cell walls form the new genus Lacunisphaera gen. nov. in the family Opitutaceae of the verrucomicrobial subdivision 4.</title>
        <authorList>
            <person name="Rast P."/>
            <person name="Gloeckner I."/>
            <person name="Jogler M."/>
            <person name="Boedeker C."/>
            <person name="Jeske O."/>
            <person name="Wiegand S."/>
            <person name="Reinhardt R."/>
            <person name="Schumann P."/>
            <person name="Rohde M."/>
            <person name="Spring S."/>
            <person name="Gloeckner F.O."/>
            <person name="Jogler C."/>
        </authorList>
    </citation>
    <scope>NUCLEOTIDE SEQUENCE [LARGE SCALE GENOMIC DNA]</scope>
    <source>
        <strain evidence="11 12">IG16b</strain>
    </source>
</reference>
<evidence type="ECO:0000256" key="3">
    <source>
        <dbReference type="ARBA" id="ARBA00022618"/>
    </source>
</evidence>
<dbReference type="InterPro" id="IPR026579">
    <property type="entry name" value="FtsQ"/>
</dbReference>
<gene>
    <name evidence="11" type="primary">ftsQ</name>
    <name evidence="11" type="ORF">Verru16b_03509</name>
</gene>
<dbReference type="OrthoDB" id="187274at2"/>
<sequence length="325" mass="35124">MKPSPSPSAESPGRSWRTIRQEVSSPAMSQRGRRRRLIAWLKVTAAVASVSLAGWGIYAVADTWSSDRAALATAVHSAPVRETVLITDGVLGHKWVSEVLGLPRGASLMTLDLPALRDKLLAHGQIRVAVLTRSFPDTLVVTLQERSPVARIQAGQGDGTTQQLLVAKDGVAYEAFGYDKPLLASLPWLDGVRLVKAGKGYAPIPGMADVSALLSTAQLQAPHLYQNWLIVSLARLEEADEIVVKAQDVPQVVFSRKRDYFKQIARLDYVLDAAGSLPEPGLQSVNLTLDGQVPVRLLGSAEETTPAPATPFPLHPSQRKSQRDL</sequence>
<dbReference type="PANTHER" id="PTHR35851:SF1">
    <property type="entry name" value="CELL DIVISION PROTEIN FTSQ"/>
    <property type="match status" value="1"/>
</dbReference>
<dbReference type="PANTHER" id="PTHR35851">
    <property type="entry name" value="CELL DIVISION PROTEIN FTSQ"/>
    <property type="match status" value="1"/>
</dbReference>
<evidence type="ECO:0000256" key="8">
    <source>
        <dbReference type="SAM" id="MobiDB-lite"/>
    </source>
</evidence>
<keyword evidence="2" id="KW-1003">Cell membrane</keyword>